<feature type="repeat" description="ANK" evidence="3">
    <location>
        <begin position="557"/>
        <end position="585"/>
    </location>
</feature>
<organism evidence="5 6">
    <name type="scientific">Heterobasidion irregulare (strain TC 32-1)</name>
    <dbReference type="NCBI Taxonomy" id="747525"/>
    <lineage>
        <taxon>Eukaryota</taxon>
        <taxon>Fungi</taxon>
        <taxon>Dikarya</taxon>
        <taxon>Basidiomycota</taxon>
        <taxon>Agaricomycotina</taxon>
        <taxon>Agaricomycetes</taxon>
        <taxon>Russulales</taxon>
        <taxon>Bondarzewiaceae</taxon>
        <taxon>Heterobasidion</taxon>
        <taxon>Heterobasidion annosum species complex</taxon>
    </lineage>
</organism>
<dbReference type="SUPFAM" id="SSF52540">
    <property type="entry name" value="P-loop containing nucleoside triphosphate hydrolases"/>
    <property type="match status" value="1"/>
</dbReference>
<feature type="repeat" description="ANK" evidence="3">
    <location>
        <begin position="931"/>
        <end position="956"/>
    </location>
</feature>
<dbReference type="eggNOG" id="KOG0504">
    <property type="taxonomic scope" value="Eukaryota"/>
</dbReference>
<feature type="repeat" description="ANK" evidence="3">
    <location>
        <begin position="652"/>
        <end position="684"/>
    </location>
</feature>
<dbReference type="Pfam" id="PF00023">
    <property type="entry name" value="Ank"/>
    <property type="match status" value="1"/>
</dbReference>
<dbReference type="GeneID" id="20677416"/>
<protein>
    <recommendedName>
        <fullName evidence="4">Nephrocystin 3-like N-terminal domain-containing protein</fullName>
    </recommendedName>
</protein>
<feature type="repeat" description="ANK" evidence="3">
    <location>
        <begin position="889"/>
        <end position="921"/>
    </location>
</feature>
<dbReference type="InterPro" id="IPR036770">
    <property type="entry name" value="Ankyrin_rpt-contain_sf"/>
</dbReference>
<dbReference type="PROSITE" id="PS50297">
    <property type="entry name" value="ANK_REP_REGION"/>
    <property type="match status" value="6"/>
</dbReference>
<feature type="repeat" description="ANK" evidence="3">
    <location>
        <begin position="828"/>
        <end position="855"/>
    </location>
</feature>
<evidence type="ECO:0000313" key="6">
    <source>
        <dbReference type="Proteomes" id="UP000030671"/>
    </source>
</evidence>
<sequence>MIYTSCLIHDADDGIRQRIHSWLKPPDPTTNYNTAIKTRQVGTGEWFTKGQDFQDWMKLPGSFLWIHGIPGNGKTVIWRGYSDAKFVEPLLTHLSLHNSSTAIETLQASVESSAALAYFYFTFNDSEKVLYRNMLHSLVYQLCKQCPQPLRDLYNRKDNGSKEPTVEELLYVLKITASSFSQTYIVLDGLDECGGSERTDVLKFLTDIQRWNLKPLHVLAASRPEQEIKETMDTLRGACHVDLHDAKSQTNDDIKVYLDSVLQDDCHLNKWGPTEKARVRDTLVERADGMFQWVRCQIDSLRHCHTPKDLRNALGSLPKTLDDTYERILRTIPDEDQEKIHRILEFLCFSERPMLLGELAEVVTVAIDSDGKAHYDSENRMRDSSDVLTICSSLVSLSSSSDAADVLKFDVWHPEFLLETAASRILRLSHFSVKEYLSSQRIRTGRASGYSVDAELARRSIAMTCLVYLMRFNTNRLDEKRIKGEKDVALALYAARHWISHFPQQSCDTPQPLQDLAQEFFHIPRRANFLNWIRMYDFDGYSHDVDWHREANTIPDPLYYSCMAGFVDVSRWLVTRGADVNARGGYYGNALQAACYHGHESIVRLLLDRGAEINAQGGEYGNALQVACYGGDESIVRLLLDRGAEINAQGGQYGNALQAACYSGHESIVQLLLDRGAEINAQGGEYGNALQAAVACYGGHESIVRLLLDRGAEINAQGGQYGNALQAASYRGHESIVQLLLDRGAEINAQGGEYGNALQAAVACYGGHESIVRLLLDRGAEINAQGGRHGNALQAAVACYGGHESIVRLLLDRGADMYAQGGYYGNVLQAASYRGHESIVRLLLDRGAEINAQGGYYGNALQAASSCGHESIVRLLLGGGADINAQGGYYGNALQAACYRGHESIVRLLLDRGAEINAQGGQYGNALQATVACYGGHESIVRLLLDRGAEINAQGGRHGNALQAAVACYGGHESIVRLLLDRGADINAHGGAYRSALRAALAPRGYPPRNPHVVIILWDAGARLYTMPSEAHSEEYIARLPKMDLMMMDEPAKILETRSSKRRSWS</sequence>
<dbReference type="Gene3D" id="3.40.50.300">
    <property type="entry name" value="P-loop containing nucleotide triphosphate hydrolases"/>
    <property type="match status" value="1"/>
</dbReference>
<dbReference type="Pfam" id="PF12796">
    <property type="entry name" value="Ank_2"/>
    <property type="match status" value="5"/>
</dbReference>
<feature type="repeat" description="ANK" evidence="3">
    <location>
        <begin position="762"/>
        <end position="787"/>
    </location>
</feature>
<evidence type="ECO:0000256" key="2">
    <source>
        <dbReference type="ARBA" id="ARBA00023043"/>
    </source>
</evidence>
<accession>W4KEV0</accession>
<dbReference type="PANTHER" id="PTHR24123">
    <property type="entry name" value="ANKYRIN REPEAT-CONTAINING"/>
    <property type="match status" value="1"/>
</dbReference>
<gene>
    <name evidence="5" type="ORF">HETIRDRAFT_471847</name>
</gene>
<name>W4KEV0_HETIT</name>
<dbReference type="InParanoid" id="W4KEV0"/>
<dbReference type="InterPro" id="IPR056884">
    <property type="entry name" value="NPHP3-like_N"/>
</dbReference>
<dbReference type="HOGENOM" id="CLU_000288_34_23_1"/>
<keyword evidence="1" id="KW-0677">Repeat</keyword>
<reference evidence="5 6" key="1">
    <citation type="journal article" date="2012" name="New Phytol.">
        <title>Insight into trade-off between wood decay and parasitism from the genome of a fungal forest pathogen.</title>
        <authorList>
            <person name="Olson A."/>
            <person name="Aerts A."/>
            <person name="Asiegbu F."/>
            <person name="Belbahri L."/>
            <person name="Bouzid O."/>
            <person name="Broberg A."/>
            <person name="Canback B."/>
            <person name="Coutinho P.M."/>
            <person name="Cullen D."/>
            <person name="Dalman K."/>
            <person name="Deflorio G."/>
            <person name="van Diepen L.T."/>
            <person name="Dunand C."/>
            <person name="Duplessis S."/>
            <person name="Durling M."/>
            <person name="Gonthier P."/>
            <person name="Grimwood J."/>
            <person name="Fossdal C.G."/>
            <person name="Hansson D."/>
            <person name="Henrissat B."/>
            <person name="Hietala A."/>
            <person name="Himmelstrand K."/>
            <person name="Hoffmeister D."/>
            <person name="Hogberg N."/>
            <person name="James T.Y."/>
            <person name="Karlsson M."/>
            <person name="Kohler A."/>
            <person name="Kues U."/>
            <person name="Lee Y.H."/>
            <person name="Lin Y.C."/>
            <person name="Lind M."/>
            <person name="Lindquist E."/>
            <person name="Lombard V."/>
            <person name="Lucas S."/>
            <person name="Lunden K."/>
            <person name="Morin E."/>
            <person name="Murat C."/>
            <person name="Park J."/>
            <person name="Raffaello T."/>
            <person name="Rouze P."/>
            <person name="Salamov A."/>
            <person name="Schmutz J."/>
            <person name="Solheim H."/>
            <person name="Stahlberg J."/>
            <person name="Velez H."/>
            <person name="de Vries R.P."/>
            <person name="Wiebenga A."/>
            <person name="Woodward S."/>
            <person name="Yakovlev I."/>
            <person name="Garbelotto M."/>
            <person name="Martin F."/>
            <person name="Grigoriev I.V."/>
            <person name="Stenlid J."/>
        </authorList>
    </citation>
    <scope>NUCLEOTIDE SEQUENCE [LARGE SCALE GENOMIC DNA]</scope>
    <source>
        <strain evidence="5 6">TC 32-1</strain>
    </source>
</reference>
<evidence type="ECO:0000256" key="3">
    <source>
        <dbReference type="PROSITE-ProRule" id="PRU00023"/>
    </source>
</evidence>
<dbReference type="InterPro" id="IPR027417">
    <property type="entry name" value="P-loop_NTPase"/>
</dbReference>
<dbReference type="Proteomes" id="UP000030671">
    <property type="component" value="Unassembled WGS sequence"/>
</dbReference>
<dbReference type="InterPro" id="IPR002110">
    <property type="entry name" value="Ankyrin_rpt"/>
</dbReference>
<feature type="domain" description="Nephrocystin 3-like N-terminal" evidence="4">
    <location>
        <begin position="42"/>
        <end position="78"/>
    </location>
</feature>
<dbReference type="KEGG" id="hir:HETIRDRAFT_471847"/>
<dbReference type="RefSeq" id="XP_009543374.1">
    <property type="nucleotide sequence ID" value="XM_009545079.1"/>
</dbReference>
<dbReference type="STRING" id="747525.W4KEV0"/>
<feature type="repeat" description="ANK" evidence="3">
    <location>
        <begin position="720"/>
        <end position="752"/>
    </location>
</feature>
<feature type="repeat" description="ANK" evidence="3">
    <location>
        <begin position="856"/>
        <end position="888"/>
    </location>
</feature>
<feature type="repeat" description="ANK" evidence="3">
    <location>
        <begin position="694"/>
        <end position="719"/>
    </location>
</feature>
<feature type="repeat" description="ANK" evidence="3">
    <location>
        <begin position="586"/>
        <end position="618"/>
    </location>
</feature>
<evidence type="ECO:0000313" key="5">
    <source>
        <dbReference type="EMBL" id="ETW83596.1"/>
    </source>
</evidence>
<dbReference type="SUPFAM" id="SSF48403">
    <property type="entry name" value="Ankyrin repeat"/>
    <property type="match status" value="2"/>
</dbReference>
<dbReference type="SMART" id="SM00248">
    <property type="entry name" value="ANK"/>
    <property type="match status" value="13"/>
</dbReference>
<evidence type="ECO:0000259" key="4">
    <source>
        <dbReference type="Pfam" id="PF24883"/>
    </source>
</evidence>
<dbReference type="InterPro" id="IPR051165">
    <property type="entry name" value="Multifunctional_ANK_Repeat"/>
</dbReference>
<dbReference type="PANTHER" id="PTHR24123:SF33">
    <property type="entry name" value="PROTEIN HOS4"/>
    <property type="match status" value="1"/>
</dbReference>
<evidence type="ECO:0000256" key="1">
    <source>
        <dbReference type="ARBA" id="ARBA00022737"/>
    </source>
</evidence>
<proteinExistence type="predicted"/>
<dbReference type="OrthoDB" id="4772757at2759"/>
<dbReference type="AlphaFoldDB" id="W4KEV0"/>
<keyword evidence="6" id="KW-1185">Reference proteome</keyword>
<feature type="repeat" description="ANK" evidence="3">
    <location>
        <begin position="619"/>
        <end position="651"/>
    </location>
</feature>
<dbReference type="EMBL" id="KI925456">
    <property type="protein sequence ID" value="ETW83596.1"/>
    <property type="molecule type" value="Genomic_DNA"/>
</dbReference>
<feature type="domain" description="Nephrocystin 3-like N-terminal" evidence="4">
    <location>
        <begin position="99"/>
        <end position="223"/>
    </location>
</feature>
<keyword evidence="2 3" id="KW-0040">ANK repeat</keyword>
<feature type="repeat" description="ANK" evidence="3">
    <location>
        <begin position="966"/>
        <end position="991"/>
    </location>
</feature>
<dbReference type="PROSITE" id="PS50088">
    <property type="entry name" value="ANK_REPEAT"/>
    <property type="match status" value="12"/>
</dbReference>
<dbReference type="Gene3D" id="1.25.40.20">
    <property type="entry name" value="Ankyrin repeat-containing domain"/>
    <property type="match status" value="2"/>
</dbReference>
<dbReference type="Pfam" id="PF24883">
    <property type="entry name" value="NPHP3_N"/>
    <property type="match status" value="2"/>
</dbReference>